<dbReference type="Proteomes" id="UP001569963">
    <property type="component" value="Unassembled WGS sequence"/>
</dbReference>
<dbReference type="Pfam" id="PF13560">
    <property type="entry name" value="HTH_31"/>
    <property type="match status" value="1"/>
</dbReference>
<proteinExistence type="predicted"/>
<organism evidence="2 3">
    <name type="scientific">Actinomadura monticuli</name>
    <dbReference type="NCBI Taxonomy" id="3097367"/>
    <lineage>
        <taxon>Bacteria</taxon>
        <taxon>Bacillati</taxon>
        <taxon>Actinomycetota</taxon>
        <taxon>Actinomycetes</taxon>
        <taxon>Streptosporangiales</taxon>
        <taxon>Thermomonosporaceae</taxon>
        <taxon>Actinomadura</taxon>
    </lineage>
</organism>
<accession>A0ABV4QAW6</accession>
<comment type="caution">
    <text evidence="2">The sequence shown here is derived from an EMBL/GenBank/DDBJ whole genome shotgun (WGS) entry which is preliminary data.</text>
</comment>
<dbReference type="PROSITE" id="PS50943">
    <property type="entry name" value="HTH_CROC1"/>
    <property type="match status" value="1"/>
</dbReference>
<feature type="domain" description="HTH cro/C1-type" evidence="1">
    <location>
        <begin position="17"/>
        <end position="72"/>
    </location>
</feature>
<dbReference type="SUPFAM" id="SSF47413">
    <property type="entry name" value="lambda repressor-like DNA-binding domains"/>
    <property type="match status" value="1"/>
</dbReference>
<dbReference type="CDD" id="cd00093">
    <property type="entry name" value="HTH_XRE"/>
    <property type="match status" value="1"/>
</dbReference>
<sequence length="356" mass="39766">MATRPPTVRRRRLGVQLRKLREERGLTLDEAAAFLKISKSALSRMENAQIVARVHEINYILMMYGVQEDDDLRTALIGLATAGPSRDWIRRHKLPGKGPNYGEYVMLEQDSSELFAYHADLIPGLLQTPEYARAVMASVPSSGLSDLDEGVAYRMARKEALTRPDPLVIKVVVGEAAVRQCMGGRPVMIDQLRYLLELMEWPNVRLQLLPFTAPENPGVDGSFTILDVEAGSFPIAIVDALRRTIFVEEEDDVAAYREIQAALCRVALSETETRHRIEQVIRELQIPSREERQMNHWRKSSHSGSQSQNCVECARLVFGRDGVVGLRDSTDPDGPHIALSGEGWSALLVKLKGDAL</sequence>
<dbReference type="InterPro" id="IPR043917">
    <property type="entry name" value="DUF5753"/>
</dbReference>
<evidence type="ECO:0000313" key="3">
    <source>
        <dbReference type="Proteomes" id="UP001569963"/>
    </source>
</evidence>
<dbReference type="InterPro" id="IPR001387">
    <property type="entry name" value="Cro/C1-type_HTH"/>
</dbReference>
<dbReference type="SMART" id="SM00530">
    <property type="entry name" value="HTH_XRE"/>
    <property type="match status" value="1"/>
</dbReference>
<dbReference type="Pfam" id="PF04149">
    <property type="entry name" value="DUF397"/>
    <property type="match status" value="1"/>
</dbReference>
<name>A0ABV4QAW6_9ACTN</name>
<dbReference type="RefSeq" id="WP_371950213.1">
    <property type="nucleotide sequence ID" value="NZ_JAXCEI010000006.1"/>
</dbReference>
<dbReference type="InterPro" id="IPR007278">
    <property type="entry name" value="DUF397"/>
</dbReference>
<evidence type="ECO:0000313" key="2">
    <source>
        <dbReference type="EMBL" id="MFA1540307.1"/>
    </source>
</evidence>
<dbReference type="Pfam" id="PF19054">
    <property type="entry name" value="DUF5753"/>
    <property type="match status" value="1"/>
</dbReference>
<dbReference type="EMBL" id="JAXCEI010000006">
    <property type="protein sequence ID" value="MFA1540307.1"/>
    <property type="molecule type" value="Genomic_DNA"/>
</dbReference>
<dbReference type="Gene3D" id="1.10.260.40">
    <property type="entry name" value="lambda repressor-like DNA-binding domains"/>
    <property type="match status" value="1"/>
</dbReference>
<gene>
    <name evidence="2" type="ORF">SM611_15365</name>
</gene>
<evidence type="ECO:0000259" key="1">
    <source>
        <dbReference type="PROSITE" id="PS50943"/>
    </source>
</evidence>
<protein>
    <submittedName>
        <fullName evidence="2">Scr1 family TA system antitoxin-like transcriptional regulator</fullName>
    </submittedName>
</protein>
<keyword evidence="3" id="KW-1185">Reference proteome</keyword>
<dbReference type="InterPro" id="IPR010982">
    <property type="entry name" value="Lambda_DNA-bd_dom_sf"/>
</dbReference>
<reference evidence="2 3" key="1">
    <citation type="submission" date="2023-11" db="EMBL/GenBank/DDBJ databases">
        <title>Actinomadura monticuli sp. nov., isolated from volcanic ash.</title>
        <authorList>
            <person name="Lee S.D."/>
            <person name="Yang H."/>
            <person name="Kim I.S."/>
        </authorList>
    </citation>
    <scope>NUCLEOTIDE SEQUENCE [LARGE SCALE GENOMIC DNA]</scope>
    <source>
        <strain evidence="2 3">DLS-62</strain>
    </source>
</reference>